<organism evidence="2 3">
    <name type="scientific">Lapidilactobacillus mulanensis</name>
    <dbReference type="NCBI Taxonomy" id="2485999"/>
    <lineage>
        <taxon>Bacteria</taxon>
        <taxon>Bacillati</taxon>
        <taxon>Bacillota</taxon>
        <taxon>Bacilli</taxon>
        <taxon>Lactobacillales</taxon>
        <taxon>Lactobacillaceae</taxon>
        <taxon>Lapidilactobacillus</taxon>
    </lineage>
</organism>
<comment type="caution">
    <text evidence="2">The sequence shown here is derived from an EMBL/GenBank/DDBJ whole genome shotgun (WGS) entry which is preliminary data.</text>
</comment>
<gene>
    <name evidence="2" type="ORF">ACFQ4L_10410</name>
</gene>
<reference evidence="3" key="1">
    <citation type="journal article" date="2019" name="Int. J. Syst. Evol. Microbiol.">
        <title>The Global Catalogue of Microorganisms (GCM) 10K type strain sequencing project: providing services to taxonomists for standard genome sequencing and annotation.</title>
        <authorList>
            <consortium name="The Broad Institute Genomics Platform"/>
            <consortium name="The Broad Institute Genome Sequencing Center for Infectious Disease"/>
            <person name="Wu L."/>
            <person name="Ma J."/>
        </authorList>
    </citation>
    <scope>NUCLEOTIDE SEQUENCE [LARGE SCALE GENOMIC DNA]</scope>
    <source>
        <strain evidence="3">CCM 8951</strain>
    </source>
</reference>
<keyword evidence="3" id="KW-1185">Reference proteome</keyword>
<proteinExistence type="predicted"/>
<feature type="compositionally biased region" description="Basic and acidic residues" evidence="1">
    <location>
        <begin position="9"/>
        <end position="22"/>
    </location>
</feature>
<evidence type="ECO:0000313" key="2">
    <source>
        <dbReference type="EMBL" id="MFD1466473.1"/>
    </source>
</evidence>
<dbReference type="Proteomes" id="UP001597244">
    <property type="component" value="Unassembled WGS sequence"/>
</dbReference>
<protein>
    <submittedName>
        <fullName evidence="2">Phage tail tube protein</fullName>
    </submittedName>
</protein>
<accession>A0ABW4DRI6</accession>
<dbReference type="RefSeq" id="WP_125577460.1">
    <property type="nucleotide sequence ID" value="NZ_JBHTOF010000103.1"/>
</dbReference>
<evidence type="ECO:0000313" key="3">
    <source>
        <dbReference type="Proteomes" id="UP001597244"/>
    </source>
</evidence>
<dbReference type="NCBIfam" id="NF047353">
    <property type="entry name" value="tube_lmo2291"/>
    <property type="match status" value="1"/>
</dbReference>
<feature type="region of interest" description="Disordered" evidence="1">
    <location>
        <begin position="38"/>
        <end position="59"/>
    </location>
</feature>
<sequence length="154" mass="17153">MARKKNALRKHEIAPWTSDDVKPAEDAWLPLAHFIETIEDDSDEDTDDQGFYDGDGNTETVLNGRSEKWNFSGTYDPDDKAQQLIAGMRRITTDDGRKLWHRITESNGDMVTGVAKAMEIKAGGGDATEYEAFEGHLDYTKTPTITKATTPPES</sequence>
<dbReference type="EMBL" id="JBHTOF010000103">
    <property type="protein sequence ID" value="MFD1466473.1"/>
    <property type="molecule type" value="Genomic_DNA"/>
</dbReference>
<feature type="region of interest" description="Disordered" evidence="1">
    <location>
        <begin position="1"/>
        <end position="22"/>
    </location>
</feature>
<feature type="compositionally biased region" description="Acidic residues" evidence="1">
    <location>
        <begin position="38"/>
        <end position="50"/>
    </location>
</feature>
<evidence type="ECO:0000256" key="1">
    <source>
        <dbReference type="SAM" id="MobiDB-lite"/>
    </source>
</evidence>
<name>A0ABW4DRI6_9LACO</name>